<dbReference type="InterPro" id="IPR011042">
    <property type="entry name" value="6-blade_b-propeller_TolB-like"/>
</dbReference>
<dbReference type="Proteomes" id="UP000700596">
    <property type="component" value="Unassembled WGS sequence"/>
</dbReference>
<organism evidence="1 2">
    <name type="scientific">Dendryphion nanum</name>
    <dbReference type="NCBI Taxonomy" id="256645"/>
    <lineage>
        <taxon>Eukaryota</taxon>
        <taxon>Fungi</taxon>
        <taxon>Dikarya</taxon>
        <taxon>Ascomycota</taxon>
        <taxon>Pezizomycotina</taxon>
        <taxon>Dothideomycetes</taxon>
        <taxon>Pleosporomycetidae</taxon>
        <taxon>Pleosporales</taxon>
        <taxon>Torulaceae</taxon>
        <taxon>Dendryphion</taxon>
    </lineage>
</organism>
<accession>A0A9P9IRQ8</accession>
<comment type="caution">
    <text evidence="1">The sequence shown here is derived from an EMBL/GenBank/DDBJ whole genome shotgun (WGS) entry which is preliminary data.</text>
</comment>
<dbReference type="PANTHER" id="PTHR11799">
    <property type="entry name" value="PARAOXONASE"/>
    <property type="match status" value="1"/>
</dbReference>
<dbReference type="EMBL" id="JAGMWT010000005">
    <property type="protein sequence ID" value="KAH7128765.1"/>
    <property type="molecule type" value="Genomic_DNA"/>
</dbReference>
<dbReference type="AlphaFoldDB" id="A0A9P9IRQ8"/>
<evidence type="ECO:0000313" key="2">
    <source>
        <dbReference type="Proteomes" id="UP000700596"/>
    </source>
</evidence>
<evidence type="ECO:0000313" key="1">
    <source>
        <dbReference type="EMBL" id="KAH7128765.1"/>
    </source>
</evidence>
<dbReference type="PANTHER" id="PTHR11799:SF20">
    <property type="entry name" value="SMP-30_GLUCONOLACTONASE_LRE-LIKE REGION DOMAIN-CONTAINING PROTEIN"/>
    <property type="match status" value="1"/>
</dbReference>
<name>A0A9P9IRQ8_9PLEO</name>
<dbReference type="OrthoDB" id="5307922at2759"/>
<dbReference type="SUPFAM" id="SSF63829">
    <property type="entry name" value="Calcium-dependent phosphotriesterase"/>
    <property type="match status" value="1"/>
</dbReference>
<sequence length="402" mass="44129">MSRTIQIVFSASVVIAAALYQLILKDFIFVSFGAGRVIQPIEDFPYNCRRLTHERLEDCEDIWLDAEKRVLYAACTGTDHRIGWNQAIDRLNASARRPGDGELIALDIDSPGSDGLYNLRVIKPVGYVGATGGSDKSIDFVGFGAQVVDSKTLQFYFVNQRPPVDSTLKILTGLEKTGANSTIDVFELKRGKNEMRHLRTVFSDQVWSPNRVATLGDGAFLATNDHSRKVGFRKRFDPFLGGGNVAYCSSTGKCHAASASLTFPNGLTQGKDGLIYVPSSVDGKVLVFSLNPETKKLDLVDSIELKMPLDNLAVDQNGDIYAAGFPNLLRMLKFFHSPYDNPAPSTILRIRKVGTTYEVSKVLEDKEGKILSGITTVVHDAKTGRLWLGAVLSPYIVTCDPK</sequence>
<reference evidence="1" key="1">
    <citation type="journal article" date="2021" name="Nat. Commun.">
        <title>Genetic determinants of endophytism in the Arabidopsis root mycobiome.</title>
        <authorList>
            <person name="Mesny F."/>
            <person name="Miyauchi S."/>
            <person name="Thiergart T."/>
            <person name="Pickel B."/>
            <person name="Atanasova L."/>
            <person name="Karlsson M."/>
            <person name="Huettel B."/>
            <person name="Barry K.W."/>
            <person name="Haridas S."/>
            <person name="Chen C."/>
            <person name="Bauer D."/>
            <person name="Andreopoulos W."/>
            <person name="Pangilinan J."/>
            <person name="LaButti K."/>
            <person name="Riley R."/>
            <person name="Lipzen A."/>
            <person name="Clum A."/>
            <person name="Drula E."/>
            <person name="Henrissat B."/>
            <person name="Kohler A."/>
            <person name="Grigoriev I.V."/>
            <person name="Martin F.M."/>
            <person name="Hacquard S."/>
        </authorList>
    </citation>
    <scope>NUCLEOTIDE SEQUENCE</scope>
    <source>
        <strain evidence="1">MPI-CAGE-CH-0243</strain>
    </source>
</reference>
<dbReference type="Gene3D" id="2.120.10.30">
    <property type="entry name" value="TolB, C-terminal domain"/>
    <property type="match status" value="1"/>
</dbReference>
<keyword evidence="2" id="KW-1185">Reference proteome</keyword>
<proteinExistence type="predicted"/>
<dbReference type="InterPro" id="IPR051288">
    <property type="entry name" value="Serum_paraoxonase/arylesterase"/>
</dbReference>
<protein>
    <submittedName>
        <fullName evidence="1">Serum paraoxonase/arylesterase-like protein</fullName>
    </submittedName>
</protein>
<gene>
    <name evidence="1" type="ORF">B0J11DRAFT_578936</name>
</gene>